<dbReference type="Pfam" id="PF00725">
    <property type="entry name" value="3HCDH"/>
    <property type="match status" value="1"/>
</dbReference>
<evidence type="ECO:0000259" key="2">
    <source>
        <dbReference type="Pfam" id="PF00725"/>
    </source>
</evidence>
<dbReference type="PANTHER" id="PTHR48075:SF5">
    <property type="entry name" value="3-HYDROXYBUTYRYL-COA DEHYDROGENASE"/>
    <property type="match status" value="1"/>
</dbReference>
<proteinExistence type="inferred from homology"/>
<name>A0ABP1FV80_9CHLO</name>
<dbReference type="InterPro" id="IPR006108">
    <property type="entry name" value="3HC_DH_C"/>
</dbReference>
<organism evidence="3 4">
    <name type="scientific">Coccomyxa viridis</name>
    <dbReference type="NCBI Taxonomy" id="1274662"/>
    <lineage>
        <taxon>Eukaryota</taxon>
        <taxon>Viridiplantae</taxon>
        <taxon>Chlorophyta</taxon>
        <taxon>core chlorophytes</taxon>
        <taxon>Trebouxiophyceae</taxon>
        <taxon>Trebouxiophyceae incertae sedis</taxon>
        <taxon>Coccomyxaceae</taxon>
        <taxon>Coccomyxa</taxon>
    </lineage>
</organism>
<keyword evidence="4" id="KW-1185">Reference proteome</keyword>
<protein>
    <submittedName>
        <fullName evidence="3">G4815 protein</fullName>
    </submittedName>
</protein>
<feature type="domain" description="3-hydroxyacyl-CoA dehydrogenase C-terminal" evidence="2">
    <location>
        <begin position="39"/>
        <end position="135"/>
    </location>
</feature>
<dbReference type="EMBL" id="CAXHTA020000007">
    <property type="protein sequence ID" value="CAL5222450.1"/>
    <property type="molecule type" value="Genomic_DNA"/>
</dbReference>
<evidence type="ECO:0000313" key="3">
    <source>
        <dbReference type="EMBL" id="CAL5222450.1"/>
    </source>
</evidence>
<sequence>MPLVEIIRGISTTDAVFAATLALSRHLGMQTCVSQDRPGFLVNRMLLPLINEAFFLLMEGTGTAEDIDLGMILSDNHPIGPLKRADLIGLDTCLAIMQVIYEGTGDSKYRPCPLLRQYVDAGRLGRKTRLGVFSYDDYDVQAQ</sequence>
<dbReference type="PANTHER" id="PTHR48075">
    <property type="entry name" value="3-HYDROXYACYL-COA DEHYDROGENASE FAMILY PROTEIN"/>
    <property type="match status" value="1"/>
</dbReference>
<comment type="similarity">
    <text evidence="1">Belongs to the 3-hydroxyacyl-CoA dehydrogenase family.</text>
</comment>
<dbReference type="SUPFAM" id="SSF48179">
    <property type="entry name" value="6-phosphogluconate dehydrogenase C-terminal domain-like"/>
    <property type="match status" value="1"/>
</dbReference>
<comment type="caution">
    <text evidence="3">The sequence shown here is derived from an EMBL/GenBank/DDBJ whole genome shotgun (WGS) entry which is preliminary data.</text>
</comment>
<dbReference type="PROSITE" id="PS00067">
    <property type="entry name" value="3HCDH"/>
    <property type="match status" value="1"/>
</dbReference>
<evidence type="ECO:0000256" key="1">
    <source>
        <dbReference type="ARBA" id="ARBA00009463"/>
    </source>
</evidence>
<dbReference type="InterPro" id="IPR006180">
    <property type="entry name" value="3-OHacyl-CoA_DH_CS"/>
</dbReference>
<evidence type="ECO:0000313" key="4">
    <source>
        <dbReference type="Proteomes" id="UP001497392"/>
    </source>
</evidence>
<dbReference type="Gene3D" id="3.40.50.720">
    <property type="entry name" value="NAD(P)-binding Rossmann-like Domain"/>
    <property type="match status" value="1"/>
</dbReference>
<accession>A0ABP1FV80</accession>
<dbReference type="Gene3D" id="1.10.1040.10">
    <property type="entry name" value="N-(1-d-carboxylethyl)-l-norvaline Dehydrogenase, domain 2"/>
    <property type="match status" value="1"/>
</dbReference>
<dbReference type="InterPro" id="IPR013328">
    <property type="entry name" value="6PGD_dom2"/>
</dbReference>
<reference evidence="3 4" key="1">
    <citation type="submission" date="2024-06" db="EMBL/GenBank/DDBJ databases">
        <authorList>
            <person name="Kraege A."/>
            <person name="Thomma B."/>
        </authorList>
    </citation>
    <scope>NUCLEOTIDE SEQUENCE [LARGE SCALE GENOMIC DNA]</scope>
</reference>
<dbReference type="InterPro" id="IPR008927">
    <property type="entry name" value="6-PGluconate_DH-like_C_sf"/>
</dbReference>
<dbReference type="Proteomes" id="UP001497392">
    <property type="component" value="Unassembled WGS sequence"/>
</dbReference>
<gene>
    <name evidence="3" type="primary">g4815</name>
    <name evidence="3" type="ORF">VP750_LOCUS4109</name>
</gene>